<protein>
    <submittedName>
        <fullName evidence="8">Uncharacterized protein</fullName>
    </submittedName>
</protein>
<dbReference type="Gene3D" id="1.50.40.10">
    <property type="entry name" value="Mitochondrial carrier domain"/>
    <property type="match status" value="1"/>
</dbReference>
<keyword evidence="4 5" id="KW-0472">Membrane</keyword>
<proteinExistence type="inferred from homology"/>
<dbReference type="PROSITE" id="PS50920">
    <property type="entry name" value="SOLCAR"/>
    <property type="match status" value="1"/>
</dbReference>
<evidence type="ECO:0000256" key="4">
    <source>
        <dbReference type="ARBA" id="ARBA00023136"/>
    </source>
</evidence>
<dbReference type="STRING" id="93625.A0A409XJA8"/>
<keyword evidence="7" id="KW-0732">Signal</keyword>
<dbReference type="EMBL" id="NHYD01001542">
    <property type="protein sequence ID" value="PPQ90816.1"/>
    <property type="molecule type" value="Genomic_DNA"/>
</dbReference>
<keyword evidence="3" id="KW-1133">Transmembrane helix</keyword>
<evidence type="ECO:0000313" key="9">
    <source>
        <dbReference type="Proteomes" id="UP000283269"/>
    </source>
</evidence>
<dbReference type="SUPFAM" id="SSF103506">
    <property type="entry name" value="Mitochondrial carrier"/>
    <property type="match status" value="1"/>
</dbReference>
<dbReference type="Proteomes" id="UP000283269">
    <property type="component" value="Unassembled WGS sequence"/>
</dbReference>
<dbReference type="GO" id="GO:0016020">
    <property type="term" value="C:membrane"/>
    <property type="evidence" value="ECO:0007669"/>
    <property type="project" value="UniProtKB-SubCell"/>
</dbReference>
<gene>
    <name evidence="8" type="ORF">CVT25_012136</name>
</gene>
<feature type="signal peptide" evidence="7">
    <location>
        <begin position="1"/>
        <end position="16"/>
    </location>
</feature>
<name>A0A409XJA8_PSICY</name>
<comment type="similarity">
    <text evidence="6">Belongs to the mitochondrial carrier (TC 2.A.29) family.</text>
</comment>
<dbReference type="OrthoDB" id="21292at2759"/>
<keyword evidence="9" id="KW-1185">Reference proteome</keyword>
<dbReference type="Pfam" id="PF00153">
    <property type="entry name" value="Mito_carr"/>
    <property type="match status" value="1"/>
</dbReference>
<comment type="subcellular location">
    <subcellularLocation>
        <location evidence="1">Membrane</location>
        <topology evidence="1">Multi-pass membrane protein</topology>
    </subcellularLocation>
</comment>
<evidence type="ECO:0000256" key="1">
    <source>
        <dbReference type="ARBA" id="ARBA00004141"/>
    </source>
</evidence>
<comment type="caution">
    <text evidence="8">The sequence shown here is derived from an EMBL/GenBank/DDBJ whole genome shotgun (WGS) entry which is preliminary data.</text>
</comment>
<keyword evidence="6" id="KW-0813">Transport</keyword>
<feature type="chain" id="PRO_5018995485" evidence="7">
    <location>
        <begin position="17"/>
        <end position="291"/>
    </location>
</feature>
<evidence type="ECO:0000256" key="6">
    <source>
        <dbReference type="RuleBase" id="RU000488"/>
    </source>
</evidence>
<evidence type="ECO:0000313" key="8">
    <source>
        <dbReference type="EMBL" id="PPQ90816.1"/>
    </source>
</evidence>
<dbReference type="InterPro" id="IPR018108">
    <property type="entry name" value="MCP_transmembrane"/>
</dbReference>
<accession>A0A409XJA8</accession>
<dbReference type="InterPro" id="IPR023395">
    <property type="entry name" value="MCP_dom_sf"/>
</dbReference>
<organism evidence="8 9">
    <name type="scientific">Psilocybe cyanescens</name>
    <dbReference type="NCBI Taxonomy" id="93625"/>
    <lineage>
        <taxon>Eukaryota</taxon>
        <taxon>Fungi</taxon>
        <taxon>Dikarya</taxon>
        <taxon>Basidiomycota</taxon>
        <taxon>Agaricomycotina</taxon>
        <taxon>Agaricomycetes</taxon>
        <taxon>Agaricomycetidae</taxon>
        <taxon>Agaricales</taxon>
        <taxon>Agaricineae</taxon>
        <taxon>Strophariaceae</taxon>
        <taxon>Psilocybe</taxon>
    </lineage>
</organism>
<dbReference type="InParanoid" id="A0A409XJA8"/>
<dbReference type="AlphaFoldDB" id="A0A409XJA8"/>
<keyword evidence="2 5" id="KW-0812">Transmembrane</keyword>
<reference evidence="8 9" key="1">
    <citation type="journal article" date="2018" name="Evol. Lett.">
        <title>Horizontal gene cluster transfer increased hallucinogenic mushroom diversity.</title>
        <authorList>
            <person name="Reynolds H.T."/>
            <person name="Vijayakumar V."/>
            <person name="Gluck-Thaler E."/>
            <person name="Korotkin H.B."/>
            <person name="Matheny P.B."/>
            <person name="Slot J.C."/>
        </authorList>
    </citation>
    <scope>NUCLEOTIDE SEQUENCE [LARGE SCALE GENOMIC DNA]</scope>
    <source>
        <strain evidence="8 9">2631</strain>
    </source>
</reference>
<sequence>MASMIFLLLIPIPIVGTVVRYRATYYPKSRDGLVGDAEIALPPTPTNINMPLPTAEGDVAQLEAAAAGPKMDVVQLAIAEDRTNASANQVPELTQPPTFFRVMKSVWRKETIYRNTFSEYERHRPFRAIQHSTLILPFLAVLCIDFFVVRNLRDALGNVGGLTSDFEVEDGMKWTEIVKLAYQHIVWKEVARALGFPLLAAGMAVVMAPVDVIVTRLAIQPVHGPAQPEPVGERDFEKTVAPPSYLHLTTEQRPYRNFLDCFQRIVKEEGWGVLYRSWFMTFLGYLHPILR</sequence>
<feature type="repeat" description="Solcar" evidence="5">
    <location>
        <begin position="188"/>
        <end position="291"/>
    </location>
</feature>
<evidence type="ECO:0000256" key="3">
    <source>
        <dbReference type="ARBA" id="ARBA00022989"/>
    </source>
</evidence>
<evidence type="ECO:0000256" key="2">
    <source>
        <dbReference type="ARBA" id="ARBA00022692"/>
    </source>
</evidence>
<evidence type="ECO:0000256" key="5">
    <source>
        <dbReference type="PROSITE-ProRule" id="PRU00282"/>
    </source>
</evidence>
<evidence type="ECO:0000256" key="7">
    <source>
        <dbReference type="SAM" id="SignalP"/>
    </source>
</evidence>